<evidence type="ECO:0000256" key="2">
    <source>
        <dbReference type="SAM" id="SignalP"/>
    </source>
</evidence>
<comment type="caution">
    <text evidence="3">The sequence shown here is derived from an EMBL/GenBank/DDBJ whole genome shotgun (WGS) entry which is preliminary data.</text>
</comment>
<feature type="chain" id="PRO_5037247732" evidence="2">
    <location>
        <begin position="21"/>
        <end position="179"/>
    </location>
</feature>
<feature type="region of interest" description="Disordered" evidence="1">
    <location>
        <begin position="52"/>
        <end position="84"/>
    </location>
</feature>
<accession>A0A969WB32</accession>
<organism evidence="3 4">
    <name type="scientific">Solimonas marina</name>
    <dbReference type="NCBI Taxonomy" id="2714601"/>
    <lineage>
        <taxon>Bacteria</taxon>
        <taxon>Pseudomonadati</taxon>
        <taxon>Pseudomonadota</taxon>
        <taxon>Gammaproteobacteria</taxon>
        <taxon>Nevskiales</taxon>
        <taxon>Nevskiaceae</taxon>
        <taxon>Solimonas</taxon>
    </lineage>
</organism>
<evidence type="ECO:0000256" key="1">
    <source>
        <dbReference type="SAM" id="MobiDB-lite"/>
    </source>
</evidence>
<gene>
    <name evidence="3" type="ORF">G7Y82_11240</name>
</gene>
<dbReference type="EMBL" id="JAAVXB010000005">
    <property type="protein sequence ID" value="NKF22894.1"/>
    <property type="molecule type" value="Genomic_DNA"/>
</dbReference>
<sequence length="179" mass="18807">MHRVAIACLLSALASSPVLAADLSHCTTLDDDSARLACYDAAAGRHAPVAAVDAPKPMPKPRPVQAPAAATSSPAPTAAAPGAVDRFGAESLRGEAAAPHKAQEADQISSNMVGRFNGWPGKGTRFTLANGQVWEVNEDGSKAYRPVDNPEVTIKKGWLGSYFMYVDAVSARVKVKRVR</sequence>
<feature type="compositionally biased region" description="Low complexity" evidence="1">
    <location>
        <begin position="66"/>
        <end position="81"/>
    </location>
</feature>
<dbReference type="Proteomes" id="UP000653472">
    <property type="component" value="Unassembled WGS sequence"/>
</dbReference>
<name>A0A969WB32_9GAMM</name>
<keyword evidence="2" id="KW-0732">Signal</keyword>
<proteinExistence type="predicted"/>
<evidence type="ECO:0000313" key="4">
    <source>
        <dbReference type="Proteomes" id="UP000653472"/>
    </source>
</evidence>
<dbReference type="RefSeq" id="WP_168148212.1">
    <property type="nucleotide sequence ID" value="NZ_JAAVXB010000005.1"/>
</dbReference>
<dbReference type="AlphaFoldDB" id="A0A969WB32"/>
<feature type="signal peptide" evidence="2">
    <location>
        <begin position="1"/>
        <end position="20"/>
    </location>
</feature>
<evidence type="ECO:0000313" key="3">
    <source>
        <dbReference type="EMBL" id="NKF22894.1"/>
    </source>
</evidence>
<keyword evidence="4" id="KW-1185">Reference proteome</keyword>
<protein>
    <submittedName>
        <fullName evidence="3">Uncharacterized protein</fullName>
    </submittedName>
</protein>
<reference evidence="3" key="1">
    <citation type="submission" date="2020-03" db="EMBL/GenBank/DDBJ databases">
        <title>Solimonas marina sp. nov., isolated from deep seawater of the Pacific Ocean.</title>
        <authorList>
            <person name="Liu X."/>
            <person name="Lai Q."/>
            <person name="Sun F."/>
            <person name="Gai Y."/>
            <person name="Li G."/>
            <person name="Shao Z."/>
        </authorList>
    </citation>
    <scope>NUCLEOTIDE SEQUENCE</scope>
    <source>
        <strain evidence="3">C16B3</strain>
    </source>
</reference>